<name>A0A177M0N4_METMH</name>
<evidence type="ECO:0000256" key="3">
    <source>
        <dbReference type="ARBA" id="ARBA00023015"/>
    </source>
</evidence>
<comment type="subcellular location">
    <subcellularLocation>
        <location evidence="6">Cytoplasm</location>
    </subcellularLocation>
</comment>
<dbReference type="InterPro" id="IPR049083">
    <property type="entry name" value="TACO1_YebC_N"/>
</dbReference>
<dbReference type="PANTHER" id="PTHR12532:SF6">
    <property type="entry name" value="TRANSCRIPTIONAL REGULATORY PROTEIN YEBC-RELATED"/>
    <property type="match status" value="1"/>
</dbReference>
<keyword evidence="2 6" id="KW-0963">Cytoplasm</keyword>
<dbReference type="RefSeq" id="WP_064038237.1">
    <property type="nucleotide sequence ID" value="NZ_LUUH01000085.1"/>
</dbReference>
<dbReference type="Gene3D" id="1.10.10.200">
    <property type="match status" value="1"/>
</dbReference>
<comment type="caution">
    <text evidence="9">The sequence shown here is derived from an EMBL/GenBank/DDBJ whole genome shotgun (WGS) entry which is preliminary data.</text>
</comment>
<dbReference type="NCBIfam" id="TIGR01033">
    <property type="entry name" value="YebC/PmpR family DNA-binding transcriptional regulator"/>
    <property type="match status" value="1"/>
</dbReference>
<dbReference type="SUPFAM" id="SSF75625">
    <property type="entry name" value="YebC-like"/>
    <property type="match status" value="1"/>
</dbReference>
<evidence type="ECO:0000259" key="7">
    <source>
        <dbReference type="Pfam" id="PF01709"/>
    </source>
</evidence>
<keyword evidence="3 6" id="KW-0805">Transcription regulation</keyword>
<feature type="domain" description="TACO1/YebC-like N-terminal" evidence="8">
    <location>
        <begin position="5"/>
        <end position="76"/>
    </location>
</feature>
<dbReference type="Pfam" id="PF01709">
    <property type="entry name" value="Transcrip_reg"/>
    <property type="match status" value="1"/>
</dbReference>
<evidence type="ECO:0000256" key="2">
    <source>
        <dbReference type="ARBA" id="ARBA00022490"/>
    </source>
</evidence>
<dbReference type="InterPro" id="IPR017856">
    <property type="entry name" value="Integrase-like_N"/>
</dbReference>
<organism evidence="9 10">
    <name type="scientific">Methylomonas methanica</name>
    <dbReference type="NCBI Taxonomy" id="421"/>
    <lineage>
        <taxon>Bacteria</taxon>
        <taxon>Pseudomonadati</taxon>
        <taxon>Pseudomonadota</taxon>
        <taxon>Gammaproteobacteria</taxon>
        <taxon>Methylococcales</taxon>
        <taxon>Methylococcaceae</taxon>
        <taxon>Methylomonas</taxon>
    </lineage>
</organism>
<dbReference type="InterPro" id="IPR002876">
    <property type="entry name" value="Transcrip_reg_TACO1-like"/>
</dbReference>
<evidence type="ECO:0000256" key="5">
    <source>
        <dbReference type="ARBA" id="ARBA00023163"/>
    </source>
</evidence>
<protein>
    <recommendedName>
        <fullName evidence="6">Probable transcriptional regulatory protein A1353_21295</fullName>
    </recommendedName>
</protein>
<dbReference type="EMBL" id="LUUH01000085">
    <property type="protein sequence ID" value="OAH98914.1"/>
    <property type="molecule type" value="Genomic_DNA"/>
</dbReference>
<dbReference type="NCBIfam" id="NF009044">
    <property type="entry name" value="PRK12378.1"/>
    <property type="match status" value="1"/>
</dbReference>
<dbReference type="AlphaFoldDB" id="A0A177M0N4"/>
<comment type="similarity">
    <text evidence="1 6">Belongs to the TACO1 family.</text>
</comment>
<dbReference type="PANTHER" id="PTHR12532">
    <property type="entry name" value="TRANSLATIONAL ACTIVATOR OF CYTOCHROME C OXIDASE 1"/>
    <property type="match status" value="1"/>
</dbReference>
<dbReference type="InterPro" id="IPR029072">
    <property type="entry name" value="YebC-like"/>
</dbReference>
<dbReference type="FunFam" id="3.30.70.980:FF:000002">
    <property type="entry name" value="Probable transcriptional regulatory protein YebC"/>
    <property type="match status" value="1"/>
</dbReference>
<dbReference type="Proteomes" id="UP000077763">
    <property type="component" value="Unassembled WGS sequence"/>
</dbReference>
<dbReference type="GO" id="GO:0006355">
    <property type="term" value="P:regulation of DNA-templated transcription"/>
    <property type="evidence" value="ECO:0007669"/>
    <property type="project" value="UniProtKB-UniRule"/>
</dbReference>
<evidence type="ECO:0000313" key="10">
    <source>
        <dbReference type="Proteomes" id="UP000077763"/>
    </source>
</evidence>
<dbReference type="GO" id="GO:0003677">
    <property type="term" value="F:DNA binding"/>
    <property type="evidence" value="ECO:0007669"/>
    <property type="project" value="UniProtKB-UniRule"/>
</dbReference>
<feature type="domain" description="TACO1/YebC-like second and third" evidence="7">
    <location>
        <begin position="83"/>
        <end position="238"/>
    </location>
</feature>
<dbReference type="Gene3D" id="3.30.70.980">
    <property type="match status" value="2"/>
</dbReference>
<evidence type="ECO:0000259" key="8">
    <source>
        <dbReference type="Pfam" id="PF20772"/>
    </source>
</evidence>
<evidence type="ECO:0000313" key="9">
    <source>
        <dbReference type="EMBL" id="OAH98914.1"/>
    </source>
</evidence>
<gene>
    <name evidence="9" type="ORF">A1353_21295</name>
</gene>
<dbReference type="InterPro" id="IPR026564">
    <property type="entry name" value="Transcrip_reg_TACO1-like_dom3"/>
</dbReference>
<evidence type="ECO:0000256" key="1">
    <source>
        <dbReference type="ARBA" id="ARBA00008724"/>
    </source>
</evidence>
<dbReference type="FunFam" id="1.10.10.200:FF:000002">
    <property type="entry name" value="Probable transcriptional regulatory protein CLM62_37755"/>
    <property type="match status" value="1"/>
</dbReference>
<proteinExistence type="inferred from homology"/>
<accession>A0A177M0N4</accession>
<keyword evidence="5 6" id="KW-0804">Transcription</keyword>
<sequence length="250" mass="26784">MAGHSKWANIKHRKGAQDAKRGKIFTKMIREITVAAKGSGGGDPANNPSLRTAIDKALGANMKRDTIDNTIKKAIGAVDGVVYEEVRYEGYGPGGTAVMVNCLTDNRNRTVADVRHAFSKAGGNLGTDGSVAYMFRKVGIISYSNAVDEDALMEVAMEAGAEDVVTNDDGSIDVFTTPEDYMTVKEAMVAAGLEPENAEVTMHADVKTELDADAAEKMLKLIDRLEDLDDVQDVYSNADISDDIMTALDA</sequence>
<dbReference type="InterPro" id="IPR048300">
    <property type="entry name" value="TACO1_YebC-like_2nd/3rd_dom"/>
</dbReference>
<keyword evidence="4 6" id="KW-0238">DNA-binding</keyword>
<evidence type="ECO:0000256" key="4">
    <source>
        <dbReference type="ARBA" id="ARBA00023125"/>
    </source>
</evidence>
<evidence type="ECO:0000256" key="6">
    <source>
        <dbReference type="HAMAP-Rule" id="MF_00693"/>
    </source>
</evidence>
<dbReference type="Pfam" id="PF20772">
    <property type="entry name" value="TACO1_YebC_N"/>
    <property type="match status" value="1"/>
</dbReference>
<reference evidence="9 10" key="1">
    <citation type="submission" date="2016-03" db="EMBL/GenBank/DDBJ databases">
        <authorList>
            <person name="Ploux O."/>
        </authorList>
    </citation>
    <scope>NUCLEOTIDE SEQUENCE [LARGE SCALE GENOMIC DNA]</scope>
    <source>
        <strain evidence="9 10">R-45371</strain>
    </source>
</reference>
<dbReference type="GO" id="GO:0005829">
    <property type="term" value="C:cytosol"/>
    <property type="evidence" value="ECO:0007669"/>
    <property type="project" value="TreeGrafter"/>
</dbReference>
<dbReference type="NCBIfam" id="NF001030">
    <property type="entry name" value="PRK00110.1"/>
    <property type="match status" value="1"/>
</dbReference>
<dbReference type="HAMAP" id="MF_00693">
    <property type="entry name" value="Transcrip_reg_TACO1"/>
    <property type="match status" value="1"/>
</dbReference>